<dbReference type="AlphaFoldDB" id="A0A1I0NYG1"/>
<dbReference type="STRING" id="29529.SAMN04488122_0442"/>
<dbReference type="Proteomes" id="UP000199310">
    <property type="component" value="Unassembled WGS sequence"/>
</dbReference>
<organism evidence="1 2">
    <name type="scientific">Chitinophaga arvensicola</name>
    <dbReference type="NCBI Taxonomy" id="29529"/>
    <lineage>
        <taxon>Bacteria</taxon>
        <taxon>Pseudomonadati</taxon>
        <taxon>Bacteroidota</taxon>
        <taxon>Chitinophagia</taxon>
        <taxon>Chitinophagales</taxon>
        <taxon>Chitinophagaceae</taxon>
        <taxon>Chitinophaga</taxon>
    </lineage>
</organism>
<dbReference type="EMBL" id="FOJG01000001">
    <property type="protein sequence ID" value="SEW06715.1"/>
    <property type="molecule type" value="Genomic_DNA"/>
</dbReference>
<keyword evidence="2" id="KW-1185">Reference proteome</keyword>
<gene>
    <name evidence="1" type="ORF">SAMN04488122_0442</name>
</gene>
<accession>A0A1I0NYG1</accession>
<evidence type="ECO:0000313" key="1">
    <source>
        <dbReference type="EMBL" id="SEW06715.1"/>
    </source>
</evidence>
<proteinExistence type="predicted"/>
<sequence length="214" mass="24683">MPLNKYNRLLNKHKMPAIKGKILALLTGLILIFAACENVSTPKPRGYFHIKFPERKYRTFDSPGYPYTFEYPAYANIVKDTSFFGAAPENPYWINIDFPSLNGKIYMSYKIIGPGNNSFQKLVDDAFKMTYKHTYKAEYIDENVIHTPNHVSGTFYEVGGNAASSKQFFATDSVNHFLRGALYFDVTPNADSLAPVYKFLEQDMWHMVETLRWR</sequence>
<dbReference type="InterPro" id="IPR019850">
    <property type="entry name" value="GldD-like"/>
</dbReference>
<reference evidence="2" key="1">
    <citation type="submission" date="2016-10" db="EMBL/GenBank/DDBJ databases">
        <authorList>
            <person name="Varghese N."/>
            <person name="Submissions S."/>
        </authorList>
    </citation>
    <scope>NUCLEOTIDE SEQUENCE [LARGE SCALE GENOMIC DNA]</scope>
    <source>
        <strain evidence="2">DSM 3695</strain>
    </source>
</reference>
<name>A0A1I0NYG1_9BACT</name>
<evidence type="ECO:0000313" key="2">
    <source>
        <dbReference type="Proteomes" id="UP000199310"/>
    </source>
</evidence>
<protein>
    <submittedName>
        <fullName evidence="1">Gliding motility-associated lipoprotein GldD</fullName>
    </submittedName>
</protein>
<keyword evidence="1" id="KW-0449">Lipoprotein</keyword>
<dbReference type="Pfam" id="PF25593">
    <property type="entry name" value="GldD_lipo"/>
    <property type="match status" value="1"/>
</dbReference>